<dbReference type="GO" id="GO:0016020">
    <property type="term" value="C:membrane"/>
    <property type="evidence" value="ECO:0007669"/>
    <property type="project" value="TreeGrafter"/>
</dbReference>
<dbReference type="InterPro" id="IPR002509">
    <property type="entry name" value="NODB_dom"/>
</dbReference>
<dbReference type="PROSITE" id="PS51677">
    <property type="entry name" value="NODB"/>
    <property type="match status" value="1"/>
</dbReference>
<evidence type="ECO:0000313" key="2">
    <source>
        <dbReference type="EMBL" id="KMY48252.1"/>
    </source>
</evidence>
<dbReference type="STRING" id="1679170.AC625_00770"/>
<keyword evidence="3" id="KW-1185">Reference proteome</keyword>
<dbReference type="Pfam" id="PF01522">
    <property type="entry name" value="Polysacc_deac_1"/>
    <property type="match status" value="1"/>
</dbReference>
<dbReference type="Gene3D" id="3.20.20.370">
    <property type="entry name" value="Glycoside hydrolase/deacetylase"/>
    <property type="match status" value="1"/>
</dbReference>
<accession>A0A0K9GPQ6</accession>
<evidence type="ECO:0000313" key="3">
    <source>
        <dbReference type="Proteomes" id="UP000037146"/>
    </source>
</evidence>
<dbReference type="PATRIC" id="fig|1679170.3.peg.145"/>
<dbReference type="InterPro" id="IPR050248">
    <property type="entry name" value="Polysacc_deacetylase_ArnD"/>
</dbReference>
<dbReference type="SUPFAM" id="SSF88713">
    <property type="entry name" value="Glycoside hydrolase/deacetylase"/>
    <property type="match status" value="1"/>
</dbReference>
<dbReference type="GO" id="GO:0005975">
    <property type="term" value="P:carbohydrate metabolic process"/>
    <property type="evidence" value="ECO:0007669"/>
    <property type="project" value="InterPro"/>
</dbReference>
<sequence>MNFFWVLSAQSIKRYAIVLLAALFAAWFLFLQNILHAPVFSTPDGPKAVYKGEKNIALTFNIGWGDKQASPILETLKNEKITSATFFLSGSWAERHPEIVETIVKEGYEIGILGYAYVDYTDLDDEEIIKDISKAQEAFKKLNVKDIKLLRAPTGHFDKRLLKIGERFGYTVVHWSIDSKDWTNPGVNTIVQNINKANKGDIVLMHASDSAKQTNKALPELIQELRSKDLNFVTVSEMISNSTTKHEEIQ</sequence>
<dbReference type="InterPro" id="IPR014132">
    <property type="entry name" value="PdaB-like"/>
</dbReference>
<dbReference type="NCBIfam" id="TIGR02764">
    <property type="entry name" value="spore_ybaN_pdaB"/>
    <property type="match status" value="1"/>
</dbReference>
<dbReference type="RefSeq" id="WP_049679573.1">
    <property type="nucleotide sequence ID" value="NZ_JBNNUY010000014.1"/>
</dbReference>
<dbReference type="InterPro" id="IPR011330">
    <property type="entry name" value="Glyco_hydro/deAcase_b/a-brl"/>
</dbReference>
<gene>
    <name evidence="2" type="ORF">AC625_00770</name>
</gene>
<dbReference type="AlphaFoldDB" id="A0A0K9GPQ6"/>
<reference evidence="3" key="1">
    <citation type="submission" date="2015-07" db="EMBL/GenBank/DDBJ databases">
        <title>Genome sequencing project for genomic taxonomy and phylogenomics of Bacillus-like bacteria.</title>
        <authorList>
            <person name="Liu B."/>
            <person name="Wang J."/>
            <person name="Zhu Y."/>
            <person name="Liu G."/>
            <person name="Chen Q."/>
            <person name="Chen Z."/>
            <person name="Lan J."/>
            <person name="Che J."/>
            <person name="Ge C."/>
            <person name="Shi H."/>
            <person name="Pan Z."/>
            <person name="Liu X."/>
        </authorList>
    </citation>
    <scope>NUCLEOTIDE SEQUENCE [LARGE SCALE GENOMIC DNA]</scope>
    <source>
        <strain evidence="3">FJAT-27997</strain>
    </source>
</reference>
<dbReference type="Proteomes" id="UP000037146">
    <property type="component" value="Unassembled WGS sequence"/>
</dbReference>
<proteinExistence type="predicted"/>
<dbReference type="PANTHER" id="PTHR10587:SF128">
    <property type="entry name" value="POLYSACCHARIDE DEACETYLASE PDAB-RELATED"/>
    <property type="match status" value="1"/>
</dbReference>
<feature type="domain" description="NodB homology" evidence="1">
    <location>
        <begin position="54"/>
        <end position="233"/>
    </location>
</feature>
<organism evidence="2 3">
    <name type="scientific">Peribacillus loiseleuriae</name>
    <dbReference type="NCBI Taxonomy" id="1679170"/>
    <lineage>
        <taxon>Bacteria</taxon>
        <taxon>Bacillati</taxon>
        <taxon>Bacillota</taxon>
        <taxon>Bacilli</taxon>
        <taxon>Bacillales</taxon>
        <taxon>Bacillaceae</taxon>
        <taxon>Peribacillus</taxon>
    </lineage>
</organism>
<name>A0A0K9GPQ6_9BACI</name>
<dbReference type="OrthoDB" id="9806342at2"/>
<dbReference type="EMBL" id="LFZW01000001">
    <property type="protein sequence ID" value="KMY48252.1"/>
    <property type="molecule type" value="Genomic_DNA"/>
</dbReference>
<comment type="caution">
    <text evidence="2">The sequence shown here is derived from an EMBL/GenBank/DDBJ whole genome shotgun (WGS) entry which is preliminary data.</text>
</comment>
<dbReference type="PANTHER" id="PTHR10587">
    <property type="entry name" value="GLYCOSYL TRANSFERASE-RELATED"/>
    <property type="match status" value="1"/>
</dbReference>
<protein>
    <submittedName>
        <fullName evidence="2">Polysaccharide deacetylase</fullName>
    </submittedName>
</protein>
<evidence type="ECO:0000259" key="1">
    <source>
        <dbReference type="PROSITE" id="PS51677"/>
    </source>
</evidence>
<dbReference type="GO" id="GO:0016810">
    <property type="term" value="F:hydrolase activity, acting on carbon-nitrogen (but not peptide) bonds"/>
    <property type="evidence" value="ECO:0007669"/>
    <property type="project" value="InterPro"/>
</dbReference>